<evidence type="ECO:0000313" key="11">
    <source>
        <dbReference type="Proteomes" id="UP000284395"/>
    </source>
</evidence>
<keyword evidence="3" id="KW-1003">Cell membrane</keyword>
<feature type="transmembrane region" description="Helical" evidence="9">
    <location>
        <begin position="118"/>
        <end position="134"/>
    </location>
</feature>
<dbReference type="CDD" id="cd17346">
    <property type="entry name" value="MFS_DtpA_like"/>
    <property type="match status" value="1"/>
</dbReference>
<evidence type="ECO:0000256" key="5">
    <source>
        <dbReference type="ARBA" id="ARBA00022856"/>
    </source>
</evidence>
<organism evidence="10 11">
    <name type="scientific">Altericroceibacterium spongiae</name>
    <dbReference type="NCBI Taxonomy" id="2320269"/>
    <lineage>
        <taxon>Bacteria</taxon>
        <taxon>Pseudomonadati</taxon>
        <taxon>Pseudomonadota</taxon>
        <taxon>Alphaproteobacteria</taxon>
        <taxon>Sphingomonadales</taxon>
        <taxon>Erythrobacteraceae</taxon>
        <taxon>Altericroceibacterium</taxon>
    </lineage>
</organism>
<dbReference type="InterPro" id="IPR050171">
    <property type="entry name" value="MFS_Transporters"/>
</dbReference>
<keyword evidence="5" id="KW-0571">Peptide transport</keyword>
<evidence type="ECO:0000256" key="6">
    <source>
        <dbReference type="ARBA" id="ARBA00022989"/>
    </source>
</evidence>
<dbReference type="GO" id="GO:0005886">
    <property type="term" value="C:plasma membrane"/>
    <property type="evidence" value="ECO:0007669"/>
    <property type="project" value="UniProtKB-SubCell"/>
</dbReference>
<dbReference type="PANTHER" id="PTHR23517:SF15">
    <property type="entry name" value="PROTON-DEPENDENT OLIGOPEPTIDE FAMILY TRANSPORT PROTEIN"/>
    <property type="match status" value="1"/>
</dbReference>
<feature type="transmembrane region" description="Helical" evidence="9">
    <location>
        <begin position="177"/>
        <end position="197"/>
    </location>
</feature>
<feature type="transmembrane region" description="Helical" evidence="9">
    <location>
        <begin position="140"/>
        <end position="165"/>
    </location>
</feature>
<dbReference type="AlphaFoldDB" id="A0A420EFC5"/>
<dbReference type="InterPro" id="IPR005279">
    <property type="entry name" value="Dipep/tripep_permease"/>
</dbReference>
<dbReference type="NCBIfam" id="TIGR00924">
    <property type="entry name" value="yjdL_sub1_fam"/>
    <property type="match status" value="1"/>
</dbReference>
<dbReference type="OrthoDB" id="9772725at2"/>
<dbReference type="Gene3D" id="1.20.1250.20">
    <property type="entry name" value="MFS general substrate transporter like domains"/>
    <property type="match status" value="2"/>
</dbReference>
<feature type="transmembrane region" description="Helical" evidence="9">
    <location>
        <begin position="285"/>
        <end position="314"/>
    </location>
</feature>
<evidence type="ECO:0000256" key="2">
    <source>
        <dbReference type="ARBA" id="ARBA00022448"/>
    </source>
</evidence>
<evidence type="ECO:0000256" key="7">
    <source>
        <dbReference type="ARBA" id="ARBA00023136"/>
    </source>
</evidence>
<feature type="transmembrane region" description="Helical" evidence="9">
    <location>
        <begin position="203"/>
        <end position="227"/>
    </location>
</feature>
<dbReference type="EMBL" id="RAPF01000006">
    <property type="protein sequence ID" value="RKF19378.1"/>
    <property type="molecule type" value="Genomic_DNA"/>
</dbReference>
<dbReference type="InterPro" id="IPR000109">
    <property type="entry name" value="POT_fam"/>
</dbReference>
<keyword evidence="4 8" id="KW-0812">Transmembrane</keyword>
<evidence type="ECO:0000256" key="8">
    <source>
        <dbReference type="RuleBase" id="RU003755"/>
    </source>
</evidence>
<keyword evidence="5" id="KW-0653">Protein transport</keyword>
<feature type="transmembrane region" description="Helical" evidence="9">
    <location>
        <begin position="390"/>
        <end position="413"/>
    </location>
</feature>
<proteinExistence type="inferred from homology"/>
<evidence type="ECO:0000256" key="9">
    <source>
        <dbReference type="SAM" id="Phobius"/>
    </source>
</evidence>
<sequence>MTAIAGNPANRPVSGKDLFGHPRGLVYIVFTEAWERFSFYGMQALLVLYMTGYLLHPGTVENVAGFAMFRSIVEAVFGPLSTQALATQIFGIYGGLVYLMPVFGGLLGDRWLGRTRSVSLGAGVMVLGHFLMAFEFAFLLALFCIVLGCGLLKGNLAAQVGMLYAPDDQRRDRAFSIYYVGVNLGAFIAPLICGTLGELYGWHYGFGAAGVGMTLGLIAYLSGRHLLPPEPKGHGNERPQLQPGDGKAIVSLLVMLVILTLFWTAQTQVWNSYPLWVRDHVDRSVFGLTVPITWFQSIDALAVLLLAPAVMYLWRRQAARDSEPGDLGKLMTGCFLFGGACLALALGQFMAGSGQVPIIWPIAFHFICASGYLFVVPIGLALFARVAPAAINALMMSVFYIAIFFGSIASGWMGRFYAVLPPETFWAVHAAIVGMGGLAIFLLNRPLRKAMGLNATQA</sequence>
<dbReference type="Pfam" id="PF00854">
    <property type="entry name" value="PTR2"/>
    <property type="match status" value="2"/>
</dbReference>
<feature type="transmembrane region" description="Helical" evidence="9">
    <location>
        <begin position="248"/>
        <end position="265"/>
    </location>
</feature>
<keyword evidence="11" id="KW-1185">Reference proteome</keyword>
<feature type="transmembrane region" description="Helical" evidence="9">
    <location>
        <begin position="358"/>
        <end position="383"/>
    </location>
</feature>
<evidence type="ECO:0000313" key="10">
    <source>
        <dbReference type="EMBL" id="RKF19378.1"/>
    </source>
</evidence>
<feature type="transmembrane region" description="Helical" evidence="9">
    <location>
        <begin position="37"/>
        <end position="55"/>
    </location>
</feature>
<keyword evidence="2 8" id="KW-0813">Transport</keyword>
<dbReference type="GO" id="GO:0006857">
    <property type="term" value="P:oligopeptide transport"/>
    <property type="evidence" value="ECO:0007669"/>
    <property type="project" value="InterPro"/>
</dbReference>
<dbReference type="InterPro" id="IPR018456">
    <property type="entry name" value="PTR2_symporter_CS"/>
</dbReference>
<accession>A0A420EFC5</accession>
<dbReference type="PROSITE" id="PS01023">
    <property type="entry name" value="PTR2_2"/>
    <property type="match status" value="1"/>
</dbReference>
<protein>
    <submittedName>
        <fullName evidence="10">MFS transporter</fullName>
    </submittedName>
</protein>
<keyword evidence="6 9" id="KW-1133">Transmembrane helix</keyword>
<dbReference type="InterPro" id="IPR036259">
    <property type="entry name" value="MFS_trans_sf"/>
</dbReference>
<feature type="transmembrane region" description="Helical" evidence="9">
    <location>
        <begin position="86"/>
        <end position="106"/>
    </location>
</feature>
<dbReference type="SUPFAM" id="SSF103473">
    <property type="entry name" value="MFS general substrate transporter"/>
    <property type="match status" value="1"/>
</dbReference>
<comment type="similarity">
    <text evidence="8">Belongs to the major facilitator superfamily. Proton-dependent oligopeptide transporter (POT/PTR) (TC 2.A.17) family.</text>
</comment>
<name>A0A420EFC5_9SPHN</name>
<feature type="transmembrane region" description="Helical" evidence="9">
    <location>
        <begin position="425"/>
        <end position="443"/>
    </location>
</feature>
<reference evidence="10 11" key="1">
    <citation type="submission" date="2018-09" db="EMBL/GenBank/DDBJ databases">
        <title>Altererythrobacter spongiae sp. nov., isolated from a marine sponge.</title>
        <authorList>
            <person name="Zhuang L."/>
            <person name="Luo L."/>
        </authorList>
    </citation>
    <scope>NUCLEOTIDE SEQUENCE [LARGE SCALE GENOMIC DNA]</scope>
    <source>
        <strain evidence="10 11">HN-Y73</strain>
    </source>
</reference>
<evidence type="ECO:0000256" key="1">
    <source>
        <dbReference type="ARBA" id="ARBA00004651"/>
    </source>
</evidence>
<gene>
    <name evidence="10" type="ORF">D6851_13105</name>
</gene>
<dbReference type="RefSeq" id="WP_120325317.1">
    <property type="nucleotide sequence ID" value="NZ_RAPF01000006.1"/>
</dbReference>
<dbReference type="Proteomes" id="UP000284395">
    <property type="component" value="Unassembled WGS sequence"/>
</dbReference>
<dbReference type="GO" id="GO:1904680">
    <property type="term" value="F:peptide transmembrane transporter activity"/>
    <property type="evidence" value="ECO:0007669"/>
    <property type="project" value="InterPro"/>
</dbReference>
<comment type="caution">
    <text evidence="10">The sequence shown here is derived from an EMBL/GenBank/DDBJ whole genome shotgun (WGS) entry which is preliminary data.</text>
</comment>
<evidence type="ECO:0000256" key="4">
    <source>
        <dbReference type="ARBA" id="ARBA00022692"/>
    </source>
</evidence>
<feature type="transmembrane region" description="Helical" evidence="9">
    <location>
        <begin position="334"/>
        <end position="352"/>
    </location>
</feature>
<evidence type="ECO:0000256" key="3">
    <source>
        <dbReference type="ARBA" id="ARBA00022475"/>
    </source>
</evidence>
<comment type="subcellular location">
    <subcellularLocation>
        <location evidence="1">Cell membrane</location>
        <topology evidence="1">Multi-pass membrane protein</topology>
    </subcellularLocation>
    <subcellularLocation>
        <location evidence="8">Membrane</location>
        <topology evidence="8">Multi-pass membrane protein</topology>
    </subcellularLocation>
</comment>
<dbReference type="PANTHER" id="PTHR23517">
    <property type="entry name" value="RESISTANCE PROTEIN MDTM, PUTATIVE-RELATED-RELATED"/>
    <property type="match status" value="1"/>
</dbReference>
<keyword evidence="7 9" id="KW-0472">Membrane</keyword>